<evidence type="ECO:0000313" key="10">
    <source>
        <dbReference type="EMBL" id="SNR35434.1"/>
    </source>
</evidence>
<dbReference type="PROSITE" id="PS50893">
    <property type="entry name" value="ABC_TRANSPORTER_2"/>
    <property type="match status" value="1"/>
</dbReference>
<dbReference type="InterPro" id="IPR027417">
    <property type="entry name" value="P-loop_NTPase"/>
</dbReference>
<evidence type="ECO:0000256" key="1">
    <source>
        <dbReference type="ARBA" id="ARBA00004651"/>
    </source>
</evidence>
<dbReference type="SMART" id="SM00382">
    <property type="entry name" value="AAA"/>
    <property type="match status" value="1"/>
</dbReference>
<dbReference type="GO" id="GO:0016887">
    <property type="term" value="F:ATP hydrolysis activity"/>
    <property type="evidence" value="ECO:0007669"/>
    <property type="project" value="InterPro"/>
</dbReference>
<dbReference type="PANTHER" id="PTHR24221:SF423">
    <property type="entry name" value="ABC TRANSPORTER"/>
    <property type="match status" value="1"/>
</dbReference>
<keyword evidence="11" id="KW-1185">Reference proteome</keyword>
<dbReference type="InterPro" id="IPR036640">
    <property type="entry name" value="ABC1_TM_sf"/>
</dbReference>
<feature type="transmembrane region" description="Helical" evidence="7">
    <location>
        <begin position="37"/>
        <end position="62"/>
    </location>
</feature>
<feature type="domain" description="ABC transmembrane type-1" evidence="9">
    <location>
        <begin position="45"/>
        <end position="322"/>
    </location>
</feature>
<keyword evidence="4 10" id="KW-0067">ATP-binding</keyword>
<name>A0A238VMN2_9ACTN</name>
<keyword evidence="2 7" id="KW-0812">Transmembrane</keyword>
<evidence type="ECO:0000256" key="7">
    <source>
        <dbReference type="SAM" id="Phobius"/>
    </source>
</evidence>
<dbReference type="Pfam" id="PF00005">
    <property type="entry name" value="ABC_tran"/>
    <property type="match status" value="1"/>
</dbReference>
<dbReference type="SUPFAM" id="SSF52540">
    <property type="entry name" value="P-loop containing nucleoside triphosphate hydrolases"/>
    <property type="match status" value="1"/>
</dbReference>
<reference evidence="11" key="1">
    <citation type="submission" date="2017-06" db="EMBL/GenBank/DDBJ databases">
        <authorList>
            <person name="Varghese N."/>
            <person name="Submissions S."/>
        </authorList>
    </citation>
    <scope>NUCLEOTIDE SEQUENCE [LARGE SCALE GENOMIC DNA]</scope>
    <source>
        <strain evidence="11">DSM 44485</strain>
    </source>
</reference>
<evidence type="ECO:0000259" key="8">
    <source>
        <dbReference type="PROSITE" id="PS50893"/>
    </source>
</evidence>
<dbReference type="PANTHER" id="PTHR24221">
    <property type="entry name" value="ATP-BINDING CASSETTE SUB-FAMILY B"/>
    <property type="match status" value="1"/>
</dbReference>
<feature type="domain" description="ABC transporter" evidence="8">
    <location>
        <begin position="368"/>
        <end position="600"/>
    </location>
</feature>
<dbReference type="Proteomes" id="UP000198420">
    <property type="component" value="Unassembled WGS sequence"/>
</dbReference>
<organism evidence="10 11">
    <name type="scientific">Actinomadura mexicana</name>
    <dbReference type="NCBI Taxonomy" id="134959"/>
    <lineage>
        <taxon>Bacteria</taxon>
        <taxon>Bacillati</taxon>
        <taxon>Actinomycetota</taxon>
        <taxon>Actinomycetes</taxon>
        <taxon>Streptosporangiales</taxon>
        <taxon>Thermomonosporaceae</taxon>
        <taxon>Actinomadura</taxon>
    </lineage>
</organism>
<dbReference type="InterPro" id="IPR003593">
    <property type="entry name" value="AAA+_ATPase"/>
</dbReference>
<dbReference type="CDD" id="cd07346">
    <property type="entry name" value="ABC_6TM_exporters"/>
    <property type="match status" value="1"/>
</dbReference>
<feature type="transmembrane region" description="Helical" evidence="7">
    <location>
        <begin position="74"/>
        <end position="96"/>
    </location>
</feature>
<dbReference type="EMBL" id="FZNP01000002">
    <property type="protein sequence ID" value="SNR35434.1"/>
    <property type="molecule type" value="Genomic_DNA"/>
</dbReference>
<dbReference type="OrthoDB" id="9770415at2"/>
<feature type="transmembrane region" description="Helical" evidence="7">
    <location>
        <begin position="265"/>
        <end position="284"/>
    </location>
</feature>
<dbReference type="Pfam" id="PF00664">
    <property type="entry name" value="ABC_membrane"/>
    <property type="match status" value="1"/>
</dbReference>
<feature type="transmembrane region" description="Helical" evidence="7">
    <location>
        <begin position="296"/>
        <end position="318"/>
    </location>
</feature>
<evidence type="ECO:0000256" key="4">
    <source>
        <dbReference type="ARBA" id="ARBA00022840"/>
    </source>
</evidence>
<evidence type="ECO:0000256" key="2">
    <source>
        <dbReference type="ARBA" id="ARBA00022692"/>
    </source>
</evidence>
<dbReference type="GO" id="GO:0140359">
    <property type="term" value="F:ABC-type transporter activity"/>
    <property type="evidence" value="ECO:0007669"/>
    <property type="project" value="InterPro"/>
</dbReference>
<dbReference type="Gene3D" id="3.40.50.300">
    <property type="entry name" value="P-loop containing nucleotide triphosphate hydrolases"/>
    <property type="match status" value="1"/>
</dbReference>
<proteinExistence type="predicted"/>
<keyword evidence="6 7" id="KW-0472">Membrane</keyword>
<dbReference type="RefSeq" id="WP_089310384.1">
    <property type="nucleotide sequence ID" value="NZ_FZNP01000002.1"/>
</dbReference>
<gene>
    <name evidence="10" type="ORF">SAMN06265355_10264</name>
</gene>
<dbReference type="InterPro" id="IPR003439">
    <property type="entry name" value="ABC_transporter-like_ATP-bd"/>
</dbReference>
<dbReference type="InterPro" id="IPR039421">
    <property type="entry name" value="Type_1_exporter"/>
</dbReference>
<dbReference type="AlphaFoldDB" id="A0A238VMN2"/>
<dbReference type="PROSITE" id="PS50929">
    <property type="entry name" value="ABC_TM1F"/>
    <property type="match status" value="1"/>
</dbReference>
<keyword evidence="5 7" id="KW-1133">Transmembrane helix</keyword>
<protein>
    <submittedName>
        <fullName evidence="10">ATP-binding cassette, subfamily B</fullName>
    </submittedName>
</protein>
<sequence length="616" mass="66072">MRAPRTRRSEPPPAAPRGHSIRRSLLLPLLSRSAPTYLGLTGLWILLRGALLATGLLLQLIFDDLSGTERAGMSAWSLIALVAAAEATKVAVWYGVILSRVEPHFTYRIRAALQVNALRALLRRPAGRALDRTGGDAVSRFGADTDEVGVFAIWSASNLSRLIIAVGALVIMLGIDAVVTLGLVVPVVVMVLASRALARPLRECQTSGRRAAAEVSSVVGEAVGGVQAIKVGRAEERFVARLRQANAVRLRIAVREVLLTTVQTSLFNGTAALGTGFVLLLAAASMRGGDFTVGDLALFVFYIQFITEAVTALGMFFARVQKAELSTRRVAELAGDEAAVIARTKTHLRREPPRPAPREDRSAPLRLLQAQGLTSRYPGTSRGIRDIDLHLPAGTVTVVTGRVGSGKSTLLQVLLGLLPAERGTVLWNGMPIDHPGTFLVPPRSSFVPQVPRLFSGTIRENIVLGAPSSPAQVAEAVRLAVLEDDIAGLDKGLDTVIGPRGLRLSGGQRQRIAAARMAVRRTDLMVFDDLSNALDVTTERRLWDRLLDDGGATVLAVSHRPSILRRADQIVVLVDGEMAAAGTLDELLENCAEMRHLWEADESLPGDAHAGRVEQD</sequence>
<evidence type="ECO:0000259" key="9">
    <source>
        <dbReference type="PROSITE" id="PS50929"/>
    </source>
</evidence>
<dbReference type="SUPFAM" id="SSF90123">
    <property type="entry name" value="ABC transporter transmembrane region"/>
    <property type="match status" value="1"/>
</dbReference>
<dbReference type="GO" id="GO:0005524">
    <property type="term" value="F:ATP binding"/>
    <property type="evidence" value="ECO:0007669"/>
    <property type="project" value="UniProtKB-KW"/>
</dbReference>
<accession>A0A238VMN2</accession>
<dbReference type="Gene3D" id="1.20.1560.10">
    <property type="entry name" value="ABC transporter type 1, transmembrane domain"/>
    <property type="match status" value="1"/>
</dbReference>
<keyword evidence="3" id="KW-0547">Nucleotide-binding</keyword>
<feature type="transmembrane region" description="Helical" evidence="7">
    <location>
        <begin position="162"/>
        <end position="193"/>
    </location>
</feature>
<evidence type="ECO:0000256" key="6">
    <source>
        <dbReference type="ARBA" id="ARBA00023136"/>
    </source>
</evidence>
<comment type="subcellular location">
    <subcellularLocation>
        <location evidence="1">Cell membrane</location>
        <topology evidence="1">Multi-pass membrane protein</topology>
    </subcellularLocation>
</comment>
<dbReference type="GO" id="GO:0005886">
    <property type="term" value="C:plasma membrane"/>
    <property type="evidence" value="ECO:0007669"/>
    <property type="project" value="UniProtKB-SubCell"/>
</dbReference>
<dbReference type="InterPro" id="IPR011527">
    <property type="entry name" value="ABC1_TM_dom"/>
</dbReference>
<evidence type="ECO:0000256" key="3">
    <source>
        <dbReference type="ARBA" id="ARBA00022741"/>
    </source>
</evidence>
<evidence type="ECO:0000256" key="5">
    <source>
        <dbReference type="ARBA" id="ARBA00022989"/>
    </source>
</evidence>
<evidence type="ECO:0000313" key="11">
    <source>
        <dbReference type="Proteomes" id="UP000198420"/>
    </source>
</evidence>